<reference evidence="3" key="1">
    <citation type="journal article" date="2014" name="Proc. Natl. Acad. Sci. U.S.A.">
        <title>Extensive sampling of basidiomycete genomes demonstrates inadequacy of the white-rot/brown-rot paradigm for wood decay fungi.</title>
        <authorList>
            <person name="Riley R."/>
            <person name="Salamov A.A."/>
            <person name="Brown D.W."/>
            <person name="Nagy L.G."/>
            <person name="Floudas D."/>
            <person name="Held B.W."/>
            <person name="Levasseur A."/>
            <person name="Lombard V."/>
            <person name="Morin E."/>
            <person name="Otillar R."/>
            <person name="Lindquist E.A."/>
            <person name="Sun H."/>
            <person name="LaButti K.M."/>
            <person name="Schmutz J."/>
            <person name="Jabbour D."/>
            <person name="Luo H."/>
            <person name="Baker S.E."/>
            <person name="Pisabarro A.G."/>
            <person name="Walton J.D."/>
            <person name="Blanchette R.A."/>
            <person name="Henrissat B."/>
            <person name="Martin F."/>
            <person name="Cullen D."/>
            <person name="Hibbett D.S."/>
            <person name="Grigoriev I.V."/>
        </authorList>
    </citation>
    <scope>NUCLEOTIDE SEQUENCE [LARGE SCALE GENOMIC DNA]</scope>
    <source>
        <strain evidence="3">PC15</strain>
    </source>
</reference>
<dbReference type="GO" id="GO:0006397">
    <property type="term" value="P:mRNA processing"/>
    <property type="evidence" value="ECO:0007669"/>
    <property type="project" value="UniProtKB-KW"/>
</dbReference>
<accession>A0A067NXI7</accession>
<feature type="non-terminal residue" evidence="2">
    <location>
        <position position="1"/>
    </location>
</feature>
<dbReference type="OrthoDB" id="4230923at2759"/>
<feature type="non-terminal residue" evidence="2">
    <location>
        <position position="140"/>
    </location>
</feature>
<name>A0A067NXI7_PLEO1</name>
<dbReference type="InterPro" id="IPR036875">
    <property type="entry name" value="Znf_CCHC_sf"/>
</dbReference>
<dbReference type="Gene3D" id="4.10.60.10">
    <property type="entry name" value="Zinc finger, CCHC-type"/>
    <property type="match status" value="1"/>
</dbReference>
<keyword evidence="1" id="KW-0507">mRNA processing</keyword>
<dbReference type="STRING" id="1137138.A0A067NXI7"/>
<proteinExistence type="predicted"/>
<sequence length="140" mass="15730">RRGKNQQYGHATITFTSPKDANLILRQGLTSLDTNYRCHKSKTEPLRCLKCQIYGHIASACTASLTTCATCAQHHDEAGDCPQLNRKEAHACVACRIGGHASWERSCPSRLKLQRLLDERLEGNCLPFFPTEEPWTQCRS</sequence>
<dbReference type="HOGENOM" id="CLU_138299_1_0_1"/>
<evidence type="ECO:0000313" key="3">
    <source>
        <dbReference type="Proteomes" id="UP000027073"/>
    </source>
</evidence>
<dbReference type="InParanoid" id="A0A067NXI7"/>
<protein>
    <recommendedName>
        <fullName evidence="4">CCHC-type domain-containing protein</fullName>
    </recommendedName>
</protein>
<organism evidence="2 3">
    <name type="scientific">Pleurotus ostreatus (strain PC15)</name>
    <name type="common">Oyster mushroom</name>
    <dbReference type="NCBI Taxonomy" id="1137138"/>
    <lineage>
        <taxon>Eukaryota</taxon>
        <taxon>Fungi</taxon>
        <taxon>Dikarya</taxon>
        <taxon>Basidiomycota</taxon>
        <taxon>Agaricomycotina</taxon>
        <taxon>Agaricomycetes</taxon>
        <taxon>Agaricomycetidae</taxon>
        <taxon>Agaricales</taxon>
        <taxon>Pleurotineae</taxon>
        <taxon>Pleurotaceae</taxon>
        <taxon>Pleurotus</taxon>
    </lineage>
</organism>
<evidence type="ECO:0008006" key="4">
    <source>
        <dbReference type="Google" id="ProtNLM"/>
    </source>
</evidence>
<evidence type="ECO:0000313" key="2">
    <source>
        <dbReference type="EMBL" id="KDQ28306.1"/>
    </source>
</evidence>
<dbReference type="Proteomes" id="UP000027073">
    <property type="component" value="Unassembled WGS sequence"/>
</dbReference>
<gene>
    <name evidence="2" type="ORF">PLEOSDRAFT_19118</name>
</gene>
<dbReference type="GO" id="GO:0003676">
    <property type="term" value="F:nucleic acid binding"/>
    <property type="evidence" value="ECO:0007669"/>
    <property type="project" value="InterPro"/>
</dbReference>
<dbReference type="VEuPathDB" id="FungiDB:PLEOSDRAFT_19118"/>
<dbReference type="GO" id="GO:0008270">
    <property type="term" value="F:zinc ion binding"/>
    <property type="evidence" value="ECO:0007669"/>
    <property type="project" value="InterPro"/>
</dbReference>
<dbReference type="SUPFAM" id="SSF57756">
    <property type="entry name" value="Retrovirus zinc finger-like domains"/>
    <property type="match status" value="1"/>
</dbReference>
<dbReference type="EMBL" id="KL198008">
    <property type="protein sequence ID" value="KDQ28306.1"/>
    <property type="molecule type" value="Genomic_DNA"/>
</dbReference>
<evidence type="ECO:0000256" key="1">
    <source>
        <dbReference type="ARBA" id="ARBA00022664"/>
    </source>
</evidence>
<dbReference type="AlphaFoldDB" id="A0A067NXI7"/>